<dbReference type="Proteomes" id="UP001500956">
    <property type="component" value="Unassembled WGS sequence"/>
</dbReference>
<keyword evidence="3" id="KW-1185">Reference proteome</keyword>
<gene>
    <name evidence="2" type="ORF">GCM10023216_15660</name>
</gene>
<sequence>MRTAPAQQERRRRAQPPARADQHTVRHDLESHPVTIIRWTGPPPLRHDRGTTHDRCVHEQKEDEAMDDVVTRALPATTGRADTTRT</sequence>
<feature type="compositionally biased region" description="Basic and acidic residues" evidence="1">
    <location>
        <begin position="45"/>
        <end position="63"/>
    </location>
</feature>
<evidence type="ECO:0000313" key="2">
    <source>
        <dbReference type="EMBL" id="GAA4726065.1"/>
    </source>
</evidence>
<protein>
    <submittedName>
        <fullName evidence="2">Uncharacterized protein</fullName>
    </submittedName>
</protein>
<proteinExistence type="predicted"/>
<evidence type="ECO:0000313" key="3">
    <source>
        <dbReference type="Proteomes" id="UP001500956"/>
    </source>
</evidence>
<comment type="caution">
    <text evidence="2">The sequence shown here is derived from an EMBL/GenBank/DDBJ whole genome shotgun (WGS) entry which is preliminary data.</text>
</comment>
<name>A0ABP8YDW5_9MICO</name>
<reference evidence="3" key="1">
    <citation type="journal article" date="2019" name="Int. J. Syst. Evol. Microbiol.">
        <title>The Global Catalogue of Microorganisms (GCM) 10K type strain sequencing project: providing services to taxonomists for standard genome sequencing and annotation.</title>
        <authorList>
            <consortium name="The Broad Institute Genomics Platform"/>
            <consortium name="The Broad Institute Genome Sequencing Center for Infectious Disease"/>
            <person name="Wu L."/>
            <person name="Ma J."/>
        </authorList>
    </citation>
    <scope>NUCLEOTIDE SEQUENCE [LARGE SCALE GENOMIC DNA]</scope>
    <source>
        <strain evidence="3">JCM 18063</strain>
    </source>
</reference>
<accession>A0ABP8YDW5</accession>
<feature type="region of interest" description="Disordered" evidence="1">
    <location>
        <begin position="1"/>
        <end position="86"/>
    </location>
</feature>
<dbReference type="EMBL" id="BAABID010000008">
    <property type="protein sequence ID" value="GAA4726065.1"/>
    <property type="molecule type" value="Genomic_DNA"/>
</dbReference>
<feature type="compositionally biased region" description="Basic and acidic residues" evidence="1">
    <location>
        <begin position="20"/>
        <end position="31"/>
    </location>
</feature>
<organism evidence="2 3">
    <name type="scientific">Isoptericola chiayiensis</name>
    <dbReference type="NCBI Taxonomy" id="579446"/>
    <lineage>
        <taxon>Bacteria</taxon>
        <taxon>Bacillati</taxon>
        <taxon>Actinomycetota</taxon>
        <taxon>Actinomycetes</taxon>
        <taxon>Micrococcales</taxon>
        <taxon>Promicromonosporaceae</taxon>
        <taxon>Isoptericola</taxon>
    </lineage>
</organism>
<evidence type="ECO:0000256" key="1">
    <source>
        <dbReference type="SAM" id="MobiDB-lite"/>
    </source>
</evidence>